<accession>A0A345UG13</accession>
<dbReference type="EMBL" id="CP027806">
    <property type="protein sequence ID" value="AXI99414.1"/>
    <property type="molecule type" value="Genomic_DNA"/>
</dbReference>
<evidence type="ECO:0000313" key="1">
    <source>
        <dbReference type="EMBL" id="AXI99414.1"/>
    </source>
</evidence>
<protein>
    <submittedName>
        <fullName evidence="1">Uncharacterized protein</fullName>
    </submittedName>
</protein>
<name>A0A345UG13_9BACT</name>
<organism evidence="1 2">
    <name type="scientific">Cyclonatronum proteinivorum</name>
    <dbReference type="NCBI Taxonomy" id="1457365"/>
    <lineage>
        <taxon>Bacteria</taxon>
        <taxon>Pseudomonadati</taxon>
        <taxon>Balneolota</taxon>
        <taxon>Balneolia</taxon>
        <taxon>Balneolales</taxon>
        <taxon>Cyclonatronaceae</taxon>
        <taxon>Cyclonatronum</taxon>
    </lineage>
</organism>
<dbReference type="KEGG" id="cprv:CYPRO_0127"/>
<dbReference type="AlphaFoldDB" id="A0A345UG13"/>
<evidence type="ECO:0000313" key="2">
    <source>
        <dbReference type="Proteomes" id="UP000254808"/>
    </source>
</evidence>
<keyword evidence="2" id="KW-1185">Reference proteome</keyword>
<reference evidence="1 2" key="1">
    <citation type="submission" date="2018-03" db="EMBL/GenBank/DDBJ databases">
        <title>Phenotypic and genomic properties of Cyclonatronum proteinivorum gen. nov., sp. nov., a haloalkaliphilic bacteroidete from soda lakes possessing Na+-translocating rhodopsin.</title>
        <authorList>
            <person name="Toshchakov S.V."/>
            <person name="Korzhenkov A."/>
            <person name="Samarov N.I."/>
            <person name="Kublanov I.V."/>
            <person name="Muntyan M.S."/>
            <person name="Sorokin D.Y."/>
        </authorList>
    </citation>
    <scope>NUCLEOTIDE SEQUENCE [LARGE SCALE GENOMIC DNA]</scope>
    <source>
        <strain evidence="1 2">Omega</strain>
    </source>
</reference>
<proteinExistence type="predicted"/>
<gene>
    <name evidence="1" type="ORF">CYPRO_0127</name>
</gene>
<dbReference type="Proteomes" id="UP000254808">
    <property type="component" value="Chromosome"/>
</dbReference>
<sequence length="30" mass="3383">MNTIIDYGIPGGYENGRADFSFQPAYVWLS</sequence>